<reference evidence="2" key="1">
    <citation type="journal article" date="2019" name="Int. J. Syst. Evol. Microbiol.">
        <title>The Global Catalogue of Microorganisms (GCM) 10K type strain sequencing project: providing services to taxonomists for standard genome sequencing and annotation.</title>
        <authorList>
            <consortium name="The Broad Institute Genomics Platform"/>
            <consortium name="The Broad Institute Genome Sequencing Center for Infectious Disease"/>
            <person name="Wu L."/>
            <person name="Ma J."/>
        </authorList>
    </citation>
    <scope>NUCLEOTIDE SEQUENCE [LARGE SCALE GENOMIC DNA]</scope>
    <source>
        <strain evidence="2">CGMCC 1.15067</strain>
    </source>
</reference>
<dbReference type="Proteomes" id="UP001597403">
    <property type="component" value="Unassembled WGS sequence"/>
</dbReference>
<evidence type="ECO:0000313" key="2">
    <source>
        <dbReference type="Proteomes" id="UP001597403"/>
    </source>
</evidence>
<accession>A0ABW4USX8</accession>
<gene>
    <name evidence="1" type="ORF">ACFSGI_06265</name>
</gene>
<organism evidence="1 2">
    <name type="scientific">Paenibacillus nicotianae</name>
    <dbReference type="NCBI Taxonomy" id="1526551"/>
    <lineage>
        <taxon>Bacteria</taxon>
        <taxon>Bacillati</taxon>
        <taxon>Bacillota</taxon>
        <taxon>Bacilli</taxon>
        <taxon>Bacillales</taxon>
        <taxon>Paenibacillaceae</taxon>
        <taxon>Paenibacillus</taxon>
    </lineage>
</organism>
<evidence type="ECO:0000313" key="1">
    <source>
        <dbReference type="EMBL" id="MFD1989550.1"/>
    </source>
</evidence>
<proteinExistence type="predicted"/>
<dbReference type="RefSeq" id="WP_204823313.1">
    <property type="nucleotide sequence ID" value="NZ_JBHUGF010000010.1"/>
</dbReference>
<comment type="caution">
    <text evidence="1">The sequence shown here is derived from an EMBL/GenBank/DDBJ whole genome shotgun (WGS) entry which is preliminary data.</text>
</comment>
<protein>
    <submittedName>
        <fullName evidence="1">Uncharacterized protein</fullName>
    </submittedName>
</protein>
<name>A0ABW4USX8_9BACL</name>
<keyword evidence="2" id="KW-1185">Reference proteome</keyword>
<dbReference type="EMBL" id="JBHUGF010000010">
    <property type="protein sequence ID" value="MFD1989550.1"/>
    <property type="molecule type" value="Genomic_DNA"/>
</dbReference>
<sequence length="188" mass="21610">MSDFVTIDLSNYLTNKGITSESEMSLGELSIGGSSLPYLHFNFGSLFHIDSIPFIIYQKDGKDNMELNQQLIPVQNIEINKIHMLGVTNNGNFSEKAYFIENGKHLLQTTISFSDFLSPTPFYNEKLAFEFPYMHSRNGLINHYTPKIWMNTFSFDHVRADHLLFEENMFIHLFAITIEGNISNPTIK</sequence>